<dbReference type="EMBL" id="CAJOBH010029558">
    <property type="protein sequence ID" value="CAF4269453.1"/>
    <property type="molecule type" value="Genomic_DNA"/>
</dbReference>
<dbReference type="PANTHER" id="PTHR18934:SF257">
    <property type="entry name" value="ATP-DEPENDENT RNA HELICASE DHX30"/>
    <property type="match status" value="1"/>
</dbReference>
<keyword evidence="3" id="KW-0067">ATP-binding</keyword>
<proteinExistence type="predicted"/>
<dbReference type="Pfam" id="PF00270">
    <property type="entry name" value="DEAD"/>
    <property type="match status" value="1"/>
</dbReference>
<feature type="non-terminal residue" evidence="6">
    <location>
        <position position="1"/>
    </location>
</feature>
<keyword evidence="3" id="KW-0347">Helicase</keyword>
<dbReference type="AlphaFoldDB" id="A0A814S957"/>
<keyword evidence="3" id="KW-0547">Nucleotide-binding</keyword>
<feature type="domain" description="Helicase ATP-binding" evidence="5">
    <location>
        <begin position="174"/>
        <end position="343"/>
    </location>
</feature>
<dbReference type="PROSITE" id="PS51192">
    <property type="entry name" value="HELICASE_ATP_BIND_1"/>
    <property type="match status" value="1"/>
</dbReference>
<evidence type="ECO:0000313" key="7">
    <source>
        <dbReference type="EMBL" id="CAF4269453.1"/>
    </source>
</evidence>
<evidence type="ECO:0000313" key="6">
    <source>
        <dbReference type="EMBL" id="CAF1142999.1"/>
    </source>
</evidence>
<evidence type="ECO:0000256" key="3">
    <source>
        <dbReference type="ARBA" id="ARBA00022806"/>
    </source>
</evidence>
<comment type="catalytic activity">
    <reaction evidence="4">
        <text>ATP + H2O = ADP + phosphate + H(+)</text>
        <dbReference type="Rhea" id="RHEA:13065"/>
        <dbReference type="ChEBI" id="CHEBI:15377"/>
        <dbReference type="ChEBI" id="CHEBI:15378"/>
        <dbReference type="ChEBI" id="CHEBI:30616"/>
        <dbReference type="ChEBI" id="CHEBI:43474"/>
        <dbReference type="ChEBI" id="CHEBI:456216"/>
        <dbReference type="EC" id="3.6.4.13"/>
    </reaction>
</comment>
<dbReference type="SMART" id="SM00487">
    <property type="entry name" value="DEXDc"/>
    <property type="match status" value="1"/>
</dbReference>
<evidence type="ECO:0000259" key="5">
    <source>
        <dbReference type="PROSITE" id="PS51192"/>
    </source>
</evidence>
<dbReference type="GO" id="GO:0002151">
    <property type="term" value="F:G-quadruplex RNA binding"/>
    <property type="evidence" value="ECO:0007669"/>
    <property type="project" value="TreeGrafter"/>
</dbReference>
<sequence length="423" mass="49093">MNSSTFSFNYHASNEESQSSNINLHPTNLRGKAIGLWYAQRQLSGNSTRTSSKSHPTRSQPVATIELSPNEIQRVTEVHQLFDHEKETRKKFKKLSTNLQEDAIYDTSIDDVNHAMQFEKLHTSFQYFEPLDRKSEVDQYLLDDLRKKQCSSSYQTLKIQQTALPINKYRQQILDMIENNQLFILIGETGSGKTTQTAQFILDDQIFKNQGSLCRIVCSQPRRISATSVAQRVAQERGEINPGDSVGYHIRLSAQLPRKNGSILFCTTGMLLKYIEKFTSFEHFSHIILDEIHERNIDMDFLLIFIKRLLKLRPNIKVILMSASIQAEKFSSYFENCPILSIPGNMYSVREYFLEDYITKLKYPYDNRTNNQRSHRKLNNEEVDKNYDQYISELQFDLASQHKSIDVLKKIQAIGTDFNLEIN</sequence>
<evidence type="ECO:0000256" key="1">
    <source>
        <dbReference type="ARBA" id="ARBA00012552"/>
    </source>
</evidence>
<dbReference type="EC" id="3.6.4.13" evidence="1"/>
<dbReference type="GO" id="GO:0005634">
    <property type="term" value="C:nucleus"/>
    <property type="evidence" value="ECO:0007669"/>
    <property type="project" value="TreeGrafter"/>
</dbReference>
<dbReference type="InterPro" id="IPR002464">
    <property type="entry name" value="DNA/RNA_helicase_DEAH_CS"/>
</dbReference>
<evidence type="ECO:0000256" key="2">
    <source>
        <dbReference type="ARBA" id="ARBA00022801"/>
    </source>
</evidence>
<accession>A0A814S957</accession>
<dbReference type="CDD" id="cd17917">
    <property type="entry name" value="DEXHc_RHA-like"/>
    <property type="match status" value="1"/>
</dbReference>
<evidence type="ECO:0000256" key="4">
    <source>
        <dbReference type="ARBA" id="ARBA00047984"/>
    </source>
</evidence>
<protein>
    <recommendedName>
        <fullName evidence="1">RNA helicase</fullName>
        <ecNumber evidence="1">3.6.4.13</ecNumber>
    </recommendedName>
</protein>
<keyword evidence="2" id="KW-0378">Hydrolase</keyword>
<dbReference type="GO" id="GO:0005737">
    <property type="term" value="C:cytoplasm"/>
    <property type="evidence" value="ECO:0007669"/>
    <property type="project" value="TreeGrafter"/>
</dbReference>
<organism evidence="6 8">
    <name type="scientific">Rotaria magnacalcarata</name>
    <dbReference type="NCBI Taxonomy" id="392030"/>
    <lineage>
        <taxon>Eukaryota</taxon>
        <taxon>Metazoa</taxon>
        <taxon>Spiralia</taxon>
        <taxon>Gnathifera</taxon>
        <taxon>Rotifera</taxon>
        <taxon>Eurotatoria</taxon>
        <taxon>Bdelloidea</taxon>
        <taxon>Philodinida</taxon>
        <taxon>Philodinidae</taxon>
        <taxon>Rotaria</taxon>
    </lineage>
</organism>
<dbReference type="PANTHER" id="PTHR18934">
    <property type="entry name" value="ATP-DEPENDENT RNA HELICASE"/>
    <property type="match status" value="1"/>
</dbReference>
<dbReference type="PROSITE" id="PS00690">
    <property type="entry name" value="DEAH_ATP_HELICASE"/>
    <property type="match status" value="1"/>
</dbReference>
<comment type="caution">
    <text evidence="6">The sequence shown here is derived from an EMBL/GenBank/DDBJ whole genome shotgun (WGS) entry which is preliminary data.</text>
</comment>
<dbReference type="SUPFAM" id="SSF52540">
    <property type="entry name" value="P-loop containing nucleoside triphosphate hydrolases"/>
    <property type="match status" value="1"/>
</dbReference>
<dbReference type="Proteomes" id="UP000681967">
    <property type="component" value="Unassembled WGS sequence"/>
</dbReference>
<dbReference type="GO" id="GO:0003724">
    <property type="term" value="F:RNA helicase activity"/>
    <property type="evidence" value="ECO:0007669"/>
    <property type="project" value="UniProtKB-EC"/>
</dbReference>
<dbReference type="Gene3D" id="3.40.50.300">
    <property type="entry name" value="P-loop containing nucleotide triphosphate hydrolases"/>
    <property type="match status" value="1"/>
</dbReference>
<dbReference type="Proteomes" id="UP000663855">
    <property type="component" value="Unassembled WGS sequence"/>
</dbReference>
<name>A0A814S957_9BILA</name>
<dbReference type="InterPro" id="IPR014001">
    <property type="entry name" value="Helicase_ATP-bd"/>
</dbReference>
<dbReference type="FunFam" id="3.40.50.300:FF:000500">
    <property type="entry name" value="ATP-dependent RNA helicase DHX29"/>
    <property type="match status" value="1"/>
</dbReference>
<dbReference type="InterPro" id="IPR027417">
    <property type="entry name" value="P-loop_NTPase"/>
</dbReference>
<dbReference type="GO" id="GO:0005524">
    <property type="term" value="F:ATP binding"/>
    <property type="evidence" value="ECO:0007669"/>
    <property type="project" value="InterPro"/>
</dbReference>
<reference evidence="6" key="1">
    <citation type="submission" date="2021-02" db="EMBL/GenBank/DDBJ databases">
        <authorList>
            <person name="Nowell W R."/>
        </authorList>
    </citation>
    <scope>NUCLEOTIDE SEQUENCE</scope>
</reference>
<dbReference type="GO" id="GO:0003678">
    <property type="term" value="F:DNA helicase activity"/>
    <property type="evidence" value="ECO:0007669"/>
    <property type="project" value="TreeGrafter"/>
</dbReference>
<evidence type="ECO:0000313" key="8">
    <source>
        <dbReference type="Proteomes" id="UP000663855"/>
    </source>
</evidence>
<dbReference type="EMBL" id="CAJNOV010003500">
    <property type="protein sequence ID" value="CAF1142999.1"/>
    <property type="molecule type" value="Genomic_DNA"/>
</dbReference>
<dbReference type="GO" id="GO:0016787">
    <property type="term" value="F:hydrolase activity"/>
    <property type="evidence" value="ECO:0007669"/>
    <property type="project" value="UniProtKB-KW"/>
</dbReference>
<dbReference type="InterPro" id="IPR011545">
    <property type="entry name" value="DEAD/DEAH_box_helicase_dom"/>
</dbReference>
<gene>
    <name evidence="7" type="ORF">BYL167_LOCUS26264</name>
    <name evidence="6" type="ORF">CJN711_LOCUS9141</name>
</gene>